<feature type="transmembrane region" description="Helical" evidence="2">
    <location>
        <begin position="878"/>
        <end position="898"/>
    </location>
</feature>
<organism evidence="3 4">
    <name type="scientific">Dibothriocephalus latus</name>
    <name type="common">Fish tapeworm</name>
    <name type="synonym">Diphyllobothrium latum</name>
    <dbReference type="NCBI Taxonomy" id="60516"/>
    <lineage>
        <taxon>Eukaryota</taxon>
        <taxon>Metazoa</taxon>
        <taxon>Spiralia</taxon>
        <taxon>Lophotrochozoa</taxon>
        <taxon>Platyhelminthes</taxon>
        <taxon>Cestoda</taxon>
        <taxon>Eucestoda</taxon>
        <taxon>Diphyllobothriidea</taxon>
        <taxon>Diphyllobothriidae</taxon>
        <taxon>Dibothriocephalus</taxon>
    </lineage>
</organism>
<feature type="region of interest" description="Disordered" evidence="1">
    <location>
        <begin position="424"/>
        <end position="458"/>
    </location>
</feature>
<evidence type="ECO:0000256" key="2">
    <source>
        <dbReference type="SAM" id="Phobius"/>
    </source>
</evidence>
<protein>
    <recommendedName>
        <fullName evidence="5">Major facilitator superfamily (MFS) profile domain-containing protein</fullName>
    </recommendedName>
</protein>
<feature type="transmembrane region" description="Helical" evidence="2">
    <location>
        <begin position="910"/>
        <end position="928"/>
    </location>
</feature>
<feature type="transmembrane region" description="Helical" evidence="2">
    <location>
        <begin position="854"/>
        <end position="872"/>
    </location>
</feature>
<feature type="transmembrane region" description="Helical" evidence="2">
    <location>
        <begin position="792"/>
        <end position="815"/>
    </location>
</feature>
<keyword evidence="2" id="KW-1133">Transmembrane helix</keyword>
<evidence type="ECO:0000313" key="4">
    <source>
        <dbReference type="Proteomes" id="UP000281553"/>
    </source>
</evidence>
<name>A0A3P7LLJ9_DIBLA</name>
<feature type="transmembrane region" description="Helical" evidence="2">
    <location>
        <begin position="230"/>
        <end position="250"/>
    </location>
</feature>
<dbReference type="PANTHER" id="PTHR11360:SF284">
    <property type="entry name" value="EG:103B4.3 PROTEIN-RELATED"/>
    <property type="match status" value="1"/>
</dbReference>
<accession>A0A3P7LLJ9</accession>
<reference evidence="3 4" key="1">
    <citation type="submission" date="2018-11" db="EMBL/GenBank/DDBJ databases">
        <authorList>
            <consortium name="Pathogen Informatics"/>
        </authorList>
    </citation>
    <scope>NUCLEOTIDE SEQUENCE [LARGE SCALE GENOMIC DNA]</scope>
</reference>
<dbReference type="InterPro" id="IPR050327">
    <property type="entry name" value="Proton-linked_MCT"/>
</dbReference>
<feature type="transmembrane region" description="Helical" evidence="2">
    <location>
        <begin position="347"/>
        <end position="368"/>
    </location>
</feature>
<keyword evidence="4" id="KW-1185">Reference proteome</keyword>
<feature type="transmembrane region" description="Helical" evidence="2">
    <location>
        <begin position="316"/>
        <end position="335"/>
    </location>
</feature>
<dbReference type="AlphaFoldDB" id="A0A3P7LLJ9"/>
<gene>
    <name evidence="3" type="ORF">DILT_LOCUS6619</name>
</gene>
<evidence type="ECO:0008006" key="5">
    <source>
        <dbReference type="Google" id="ProtNLM"/>
    </source>
</evidence>
<dbReference type="GO" id="GO:0008028">
    <property type="term" value="F:monocarboxylic acid transmembrane transporter activity"/>
    <property type="evidence" value="ECO:0007669"/>
    <property type="project" value="TreeGrafter"/>
</dbReference>
<evidence type="ECO:0000256" key="1">
    <source>
        <dbReference type="SAM" id="MobiDB-lite"/>
    </source>
</evidence>
<proteinExistence type="predicted"/>
<dbReference type="PANTHER" id="PTHR11360">
    <property type="entry name" value="MONOCARBOXYLATE TRANSPORTER"/>
    <property type="match status" value="1"/>
</dbReference>
<dbReference type="InterPro" id="IPR011701">
    <property type="entry name" value="MFS"/>
</dbReference>
<feature type="transmembrane region" description="Helical" evidence="2">
    <location>
        <begin position="188"/>
        <end position="210"/>
    </location>
</feature>
<feature type="transmembrane region" description="Helical" evidence="2">
    <location>
        <begin position="282"/>
        <end position="309"/>
    </location>
</feature>
<feature type="transmembrane region" description="Helical" evidence="2">
    <location>
        <begin position="821"/>
        <end position="842"/>
    </location>
</feature>
<dbReference type="Gene3D" id="1.20.1250.20">
    <property type="entry name" value="MFS general substrate transporter like domains"/>
    <property type="match status" value="2"/>
</dbReference>
<keyword evidence="2" id="KW-0472">Membrane</keyword>
<dbReference type="InterPro" id="IPR036259">
    <property type="entry name" value="MFS_trans_sf"/>
</dbReference>
<evidence type="ECO:0000313" key="3">
    <source>
        <dbReference type="EMBL" id="VDN10788.1"/>
    </source>
</evidence>
<feature type="transmembrane region" description="Helical" evidence="2">
    <location>
        <begin position="257"/>
        <end position="276"/>
    </location>
</feature>
<dbReference type="SUPFAM" id="SSF103473">
    <property type="entry name" value="MFS general substrate transporter"/>
    <property type="match status" value="2"/>
</dbReference>
<dbReference type="OrthoDB" id="6509908at2759"/>
<dbReference type="Proteomes" id="UP000281553">
    <property type="component" value="Unassembled WGS sequence"/>
</dbReference>
<keyword evidence="2" id="KW-0812">Transmembrane</keyword>
<feature type="region of interest" description="Disordered" evidence="1">
    <location>
        <begin position="1"/>
        <end position="26"/>
    </location>
</feature>
<feature type="region of interest" description="Disordered" evidence="1">
    <location>
        <begin position="133"/>
        <end position="153"/>
    </location>
</feature>
<dbReference type="EMBL" id="UYRU01049963">
    <property type="protein sequence ID" value="VDN10788.1"/>
    <property type="molecule type" value="Genomic_DNA"/>
</dbReference>
<feature type="compositionally biased region" description="Polar residues" evidence="1">
    <location>
        <begin position="1"/>
        <end position="25"/>
    </location>
</feature>
<dbReference type="Pfam" id="PF07690">
    <property type="entry name" value="MFS_1"/>
    <property type="match status" value="1"/>
</dbReference>
<sequence length="948" mass="103945">MNLQDTPNACKGSLSTKSSENTTGVPVSPSRVFFREKDVFKKVSSERSFIDLVRQRLHNVSAFGDTNSSQVKLSKFAGGKRTLQKSGPDFTQFVDASDDSTSLDPKKGLSCSDSMIQLSGRVHFMYEQIRRNHMESNSSKSSCSSSSSSSSSESSLYSSCKDLSCSSTSSSTSSSSSLAPPEPPDGGWGWVIVVAAFFVHLITDGVPVAFGIFIEDLFEDFNVTLSMTSWVGSFAFGIPCLAAPVASILISKFGCRNVCIIGGFVSAIGCTMSFFSSTLFQLVWTFGVLSGMGCSLSSTAALIIVSLYFEDQRATATGLSIAGSGVGAFIFAPLVERLISLYTWRGAMLILSGVFANLIVCGALMRPIETRKERKKRQLLICMENFAKESGFKLPQVYLNSEDERTDVRIHLLRKLLTNPVFPETSISSSSSSLVKSGYEQPRQPQAEKPCQPNPLESENPAACSTALCSNGVFSSANQKQVTHRSNIQKSTLETLPEEETCMGSSPIKLKEPRHQPSQILGTDFDGQAASRFLLSKLSPFLEDLNKSKRCTWPPFTYKSFNQKLPRKSLRVFSYEPIGKYMFAVGSCEQLVCMKSAKPRTHIPPDAEAGILLSSTKELCCIDSPSAAVRQPHTNNPHLLCSPHQFHQPTSCRDPSTANRTDIRSKLKGIQTAKSSAMAVDDSQIAPQHKYSLAAFRDSITYLHPLHSRTKRSVFHQSVVCRSSAVDRLRAALSMPDLVSAQKGDSTSERSDSYMLGHNVCNCLRRTRTAFWRHFTHAVDISLLKNLQFSSFLLSTLLLFFWCNVAYFFLAIYAVQKGVSYTMAAILYSIMGASDMVGEIAFGWTADQDWCNIVFLYFCGVLVCGVSTISLVSSSDTFLVVFGFTMAANDSLCTIFVIEFVGLSRLVSGLGLCLFCQGIAMILGPPFIGELSDVFFRKFLIFISYSET</sequence>
<feature type="compositionally biased region" description="Low complexity" evidence="1">
    <location>
        <begin position="136"/>
        <end position="153"/>
    </location>
</feature>